<evidence type="ECO:0000259" key="1">
    <source>
        <dbReference type="Pfam" id="PF12657"/>
    </source>
</evidence>
<accession>A0A8S4RPM8</accession>
<protein>
    <submittedName>
        <fullName evidence="2">Jg13700 protein</fullName>
    </submittedName>
</protein>
<dbReference type="EMBL" id="CAKXAJ010025409">
    <property type="protein sequence ID" value="CAH2238892.1"/>
    <property type="molecule type" value="Genomic_DNA"/>
</dbReference>
<dbReference type="OrthoDB" id="6021743at2759"/>
<evidence type="ECO:0000313" key="3">
    <source>
        <dbReference type="Proteomes" id="UP000838756"/>
    </source>
</evidence>
<evidence type="ECO:0000313" key="2">
    <source>
        <dbReference type="EMBL" id="CAH2238892.1"/>
    </source>
</evidence>
<organism evidence="2 3">
    <name type="scientific">Pararge aegeria aegeria</name>
    <dbReference type="NCBI Taxonomy" id="348720"/>
    <lineage>
        <taxon>Eukaryota</taxon>
        <taxon>Metazoa</taxon>
        <taxon>Ecdysozoa</taxon>
        <taxon>Arthropoda</taxon>
        <taxon>Hexapoda</taxon>
        <taxon>Insecta</taxon>
        <taxon>Pterygota</taxon>
        <taxon>Neoptera</taxon>
        <taxon>Endopterygota</taxon>
        <taxon>Lepidoptera</taxon>
        <taxon>Glossata</taxon>
        <taxon>Ditrysia</taxon>
        <taxon>Papilionoidea</taxon>
        <taxon>Nymphalidae</taxon>
        <taxon>Satyrinae</taxon>
        <taxon>Satyrini</taxon>
        <taxon>Parargina</taxon>
        <taxon>Pararge</taxon>
    </lineage>
</organism>
<name>A0A8S4RPM8_9NEOP</name>
<dbReference type="AlphaFoldDB" id="A0A8S4RPM8"/>
<gene>
    <name evidence="2" type="primary">jg13700</name>
    <name evidence="2" type="ORF">PAEG_LOCUS15916</name>
</gene>
<proteinExistence type="predicted"/>
<keyword evidence="3" id="KW-1185">Reference proteome</keyword>
<dbReference type="SUPFAM" id="SSF50978">
    <property type="entry name" value="WD40 repeat-like"/>
    <property type="match status" value="1"/>
</dbReference>
<dbReference type="Proteomes" id="UP000838756">
    <property type="component" value="Unassembled WGS sequence"/>
</dbReference>
<sequence>MLYEISRKVIKINKYEETNLSWNNNVLTVRGNKELHMLDFSYNLNSLQNGIDFKECTVSSSKTSPVSNDYLTKYVSRGVRNSELVEMVTNSAFWSHNKLLLKELNKVTAYQWSPFNLICENDSLLAAVNSVGNVEFFAPRSHGWYSVMDFSSRITLLHENIDKRREIPKNFAEVKETVYTLETSSICWASNLNKDNSAYFVTAQKSGDILFWEIKYHHANIEIEFCGSLQNSNHIEIVEMLWITIDKNKFFLVCSNEYGEIGLYECQIMEKQVTLLKTNNIWPYKDKMVVTYLHSHFYNDNILLIFNKHRHLVVQMYDPNFKLLFQDVQNVNDYKITSVAKYKDMFYLTTLNNKIYKIDFSITNETLEVSLKVIEIKELGSSYELYDIAVSPNSSLFALAVINRKLLPKKQTISIELVLLSPDIGCDTEITNIINNPTKKLTHMWDAIEVLRCKALKTKKLPEFNYGLLLKDDRDIYNLKVYLIILKIYNNLEKSMSFGLKEMFPQKSIDTIKEKILMVQALMQIENVYANYKRNAHLNGFYIECFVGCKNYLNYYCNKYNKQLSDYFTNDVLNSLNVNFKYQCQWCDEYLIGFSCTNEKRHVNMMCSHTFTPIEKDYLFCKSCNATARVELYDKNPICVFCDLYLINSDLIT</sequence>
<dbReference type="Pfam" id="PF12657">
    <property type="entry name" value="TFIIIC_delta"/>
    <property type="match status" value="1"/>
</dbReference>
<comment type="caution">
    <text evidence="2">The sequence shown here is derived from an EMBL/GenBank/DDBJ whole genome shotgun (WGS) entry which is preliminary data.</text>
</comment>
<dbReference type="InterPro" id="IPR036322">
    <property type="entry name" value="WD40_repeat_dom_sf"/>
</dbReference>
<feature type="domain" description="Transcription factor IIIC 90kDa subunit N-terminal" evidence="1">
    <location>
        <begin position="104"/>
        <end position="247"/>
    </location>
</feature>
<dbReference type="InterPro" id="IPR024761">
    <property type="entry name" value="TFIIIC_delta_N"/>
</dbReference>
<reference evidence="2" key="1">
    <citation type="submission" date="2022-03" db="EMBL/GenBank/DDBJ databases">
        <authorList>
            <person name="Lindestad O."/>
        </authorList>
    </citation>
    <scope>NUCLEOTIDE SEQUENCE</scope>
</reference>